<comment type="caution">
    <text evidence="1">The sequence shown here is derived from an EMBL/GenBank/DDBJ whole genome shotgun (WGS) entry which is preliminary data.</text>
</comment>
<accession>A0A645BTT2</accession>
<dbReference type="EMBL" id="VSSQ01022487">
    <property type="protein sequence ID" value="MPM68830.1"/>
    <property type="molecule type" value="Genomic_DNA"/>
</dbReference>
<protein>
    <submittedName>
        <fullName evidence="1">Uncharacterized protein</fullName>
    </submittedName>
</protein>
<gene>
    <name evidence="1" type="ORF">SDC9_115764</name>
</gene>
<organism evidence="1">
    <name type="scientific">bioreactor metagenome</name>
    <dbReference type="NCBI Taxonomy" id="1076179"/>
    <lineage>
        <taxon>unclassified sequences</taxon>
        <taxon>metagenomes</taxon>
        <taxon>ecological metagenomes</taxon>
    </lineage>
</organism>
<proteinExistence type="predicted"/>
<reference evidence="1" key="1">
    <citation type="submission" date="2019-08" db="EMBL/GenBank/DDBJ databases">
        <authorList>
            <person name="Kucharzyk K."/>
            <person name="Murdoch R.W."/>
            <person name="Higgins S."/>
            <person name="Loffler F."/>
        </authorList>
    </citation>
    <scope>NUCLEOTIDE SEQUENCE</scope>
</reference>
<evidence type="ECO:0000313" key="1">
    <source>
        <dbReference type="EMBL" id="MPM68830.1"/>
    </source>
</evidence>
<sequence length="51" mass="6054">MELQDHKGPKETMELQELGEQSRNALLSEQVFRRDGMQPMWITFVMVLMMI</sequence>
<dbReference type="AlphaFoldDB" id="A0A645BTT2"/>
<name>A0A645BTT2_9ZZZZ</name>